<dbReference type="Proteomes" id="UP000326678">
    <property type="component" value="Chromosome Gxm1"/>
</dbReference>
<evidence type="ECO:0000313" key="2">
    <source>
        <dbReference type="EMBL" id="QFS46710.1"/>
    </source>
</evidence>
<reference evidence="2 3" key="1">
    <citation type="submission" date="2019-10" db="EMBL/GenBank/DDBJ databases">
        <title>Genomic and transcriptomic insights into the perfect genentic adaptation of a filamentous nitrogen-fixing cyanobacterium to rice fields.</title>
        <authorList>
            <person name="Chen Z."/>
        </authorList>
    </citation>
    <scope>NUCLEOTIDE SEQUENCE [LARGE SCALE GENOMIC DNA]</scope>
    <source>
        <strain evidence="2">CCNUC1</strain>
    </source>
</reference>
<feature type="compositionally biased region" description="Polar residues" evidence="1">
    <location>
        <begin position="1"/>
        <end position="14"/>
    </location>
</feature>
<feature type="region of interest" description="Disordered" evidence="1">
    <location>
        <begin position="1"/>
        <end position="20"/>
    </location>
</feature>
<organism evidence="2 3">
    <name type="scientific">Nostoc sphaeroides CCNUC1</name>
    <dbReference type="NCBI Taxonomy" id="2653204"/>
    <lineage>
        <taxon>Bacteria</taxon>
        <taxon>Bacillati</taxon>
        <taxon>Cyanobacteriota</taxon>
        <taxon>Cyanophyceae</taxon>
        <taxon>Nostocales</taxon>
        <taxon>Nostocaceae</taxon>
        <taxon>Nostoc</taxon>
    </lineage>
</organism>
<feature type="region of interest" description="Disordered" evidence="1">
    <location>
        <begin position="55"/>
        <end position="74"/>
    </location>
</feature>
<dbReference type="RefSeq" id="WP_152589530.1">
    <property type="nucleotide sequence ID" value="NZ_CP045226.1"/>
</dbReference>
<accession>A0A5P8W224</accession>
<keyword evidence="3" id="KW-1185">Reference proteome</keyword>
<proteinExistence type="predicted"/>
<sequence length="74" mass="8252">MNTNQDDITSSKKSLQLPEPDRANITALSHNLPNTPIIPDVLKEFVNAVLSLFSRRHTQSNDQPTAEQQPNQAD</sequence>
<protein>
    <submittedName>
        <fullName evidence="2">Uncharacterized protein</fullName>
    </submittedName>
</protein>
<dbReference type="KEGG" id="nsh:GXM_04191"/>
<evidence type="ECO:0000313" key="3">
    <source>
        <dbReference type="Proteomes" id="UP000326678"/>
    </source>
</evidence>
<gene>
    <name evidence="2" type="ORF">GXM_04191</name>
</gene>
<dbReference type="AlphaFoldDB" id="A0A5P8W224"/>
<dbReference type="EMBL" id="CP045226">
    <property type="protein sequence ID" value="QFS46710.1"/>
    <property type="molecule type" value="Genomic_DNA"/>
</dbReference>
<name>A0A5P8W224_9NOSO</name>
<evidence type="ECO:0000256" key="1">
    <source>
        <dbReference type="SAM" id="MobiDB-lite"/>
    </source>
</evidence>
<feature type="compositionally biased region" description="Polar residues" evidence="1">
    <location>
        <begin position="60"/>
        <end position="74"/>
    </location>
</feature>